<evidence type="ECO:0000256" key="14">
    <source>
        <dbReference type="RuleBase" id="RU365068"/>
    </source>
</evidence>
<dbReference type="InterPro" id="IPR000629">
    <property type="entry name" value="RNA-helicase_DEAD-box_CS"/>
</dbReference>
<dbReference type="GO" id="GO:0005524">
    <property type="term" value="F:ATP binding"/>
    <property type="evidence" value="ECO:0007669"/>
    <property type="project" value="UniProtKB-UniRule"/>
</dbReference>
<evidence type="ECO:0000256" key="13">
    <source>
        <dbReference type="RuleBase" id="RU000492"/>
    </source>
</evidence>
<dbReference type="InParanoid" id="A0A0C3APS3"/>
<dbReference type="PROSITE" id="PS00039">
    <property type="entry name" value="DEAD_ATP_HELICASE"/>
    <property type="match status" value="1"/>
</dbReference>
<proteinExistence type="inferred from homology"/>
<keyword evidence="3" id="KW-0698">rRNA processing</keyword>
<feature type="region of interest" description="Disordered" evidence="15">
    <location>
        <begin position="490"/>
        <end position="517"/>
    </location>
</feature>
<dbReference type="InterPro" id="IPR027417">
    <property type="entry name" value="P-loop_NTPase"/>
</dbReference>
<dbReference type="EMBL" id="KN822014">
    <property type="protein sequence ID" value="KIM66967.1"/>
    <property type="molecule type" value="Genomic_DNA"/>
</dbReference>
<evidence type="ECO:0000256" key="3">
    <source>
        <dbReference type="ARBA" id="ARBA00022552"/>
    </source>
</evidence>
<protein>
    <recommendedName>
        <fullName evidence="14">ATP-dependent RNA helicase</fullName>
        <ecNumber evidence="14">3.6.4.13</ecNumber>
    </recommendedName>
</protein>
<evidence type="ECO:0000256" key="12">
    <source>
        <dbReference type="PROSITE-ProRule" id="PRU00552"/>
    </source>
</evidence>
<dbReference type="GO" id="GO:0016887">
    <property type="term" value="F:ATP hydrolysis activity"/>
    <property type="evidence" value="ECO:0007669"/>
    <property type="project" value="RHEA"/>
</dbReference>
<keyword evidence="2" id="KW-0690">Ribosome biogenesis</keyword>
<dbReference type="OrthoDB" id="10259640at2759"/>
<comment type="similarity">
    <text evidence="10">Belongs to the DEAD box helicase family. DDX18/HAS1 subfamily.</text>
</comment>
<dbReference type="SUPFAM" id="SSF52540">
    <property type="entry name" value="P-loop containing nucleoside triphosphate hydrolases"/>
    <property type="match status" value="1"/>
</dbReference>
<feature type="short sequence motif" description="Q motif" evidence="12">
    <location>
        <begin position="17"/>
        <end position="45"/>
    </location>
</feature>
<evidence type="ECO:0000256" key="11">
    <source>
        <dbReference type="ARBA" id="ARBA00047984"/>
    </source>
</evidence>
<evidence type="ECO:0000256" key="1">
    <source>
        <dbReference type="ARBA" id="ARBA00004604"/>
    </source>
</evidence>
<keyword evidence="20" id="KW-1185">Reference proteome</keyword>
<dbReference type="InterPro" id="IPR014001">
    <property type="entry name" value="Helicase_ATP-bd"/>
</dbReference>
<reference evidence="20" key="2">
    <citation type="submission" date="2015-01" db="EMBL/GenBank/DDBJ databases">
        <title>Evolutionary Origins and Diversification of the Mycorrhizal Mutualists.</title>
        <authorList>
            <consortium name="DOE Joint Genome Institute"/>
            <consortium name="Mycorrhizal Genomics Consortium"/>
            <person name="Kohler A."/>
            <person name="Kuo A."/>
            <person name="Nagy L.G."/>
            <person name="Floudas D."/>
            <person name="Copeland A."/>
            <person name="Barry K.W."/>
            <person name="Cichocki N."/>
            <person name="Veneault-Fourrey C."/>
            <person name="LaButti K."/>
            <person name="Lindquist E.A."/>
            <person name="Lipzen A."/>
            <person name="Lundell T."/>
            <person name="Morin E."/>
            <person name="Murat C."/>
            <person name="Riley R."/>
            <person name="Ohm R."/>
            <person name="Sun H."/>
            <person name="Tunlid A."/>
            <person name="Henrissat B."/>
            <person name="Grigoriev I.V."/>
            <person name="Hibbett D.S."/>
            <person name="Martin F."/>
        </authorList>
    </citation>
    <scope>NUCLEOTIDE SEQUENCE [LARGE SCALE GENOMIC DNA]</scope>
    <source>
        <strain evidence="20">Foug A</strain>
    </source>
</reference>
<dbReference type="GO" id="GO:0005730">
    <property type="term" value="C:nucleolus"/>
    <property type="evidence" value="ECO:0007669"/>
    <property type="project" value="UniProtKB-SubCell"/>
</dbReference>
<comment type="function">
    <text evidence="9">ATP-dependent RNA helicase involved in 40S ribosomal subunit biogenesis. Required for the processing and cleavage of 35S pre-rRNA at sites A0, A1, and A2, leading to mature 18S rRNA.</text>
</comment>
<dbReference type="AlphaFoldDB" id="A0A0C3APS3"/>
<feature type="compositionally biased region" description="Polar residues" evidence="15">
    <location>
        <begin position="1"/>
        <end position="14"/>
    </location>
</feature>
<dbReference type="PROSITE" id="PS51195">
    <property type="entry name" value="Q_MOTIF"/>
    <property type="match status" value="1"/>
</dbReference>
<dbReference type="PROSITE" id="PS51194">
    <property type="entry name" value="HELICASE_CTER"/>
    <property type="match status" value="1"/>
</dbReference>
<dbReference type="PROSITE" id="PS51192">
    <property type="entry name" value="HELICASE_ATP_BIND_1"/>
    <property type="match status" value="1"/>
</dbReference>
<feature type="region of interest" description="Disordered" evidence="15">
    <location>
        <begin position="1"/>
        <end position="26"/>
    </location>
</feature>
<dbReference type="Pfam" id="PF00271">
    <property type="entry name" value="Helicase_C"/>
    <property type="match status" value="1"/>
</dbReference>
<dbReference type="STRING" id="1036808.A0A0C3APS3"/>
<dbReference type="HOGENOM" id="CLU_003041_26_5_1"/>
<feature type="domain" description="Helicase C-terminal" evidence="17">
    <location>
        <begin position="238"/>
        <end position="407"/>
    </location>
</feature>
<gene>
    <name evidence="19" type="ORF">SCLCIDRAFT_1210425</name>
</gene>
<dbReference type="InterPro" id="IPR044773">
    <property type="entry name" value="DDX18/Has1_DEADc"/>
</dbReference>
<dbReference type="GO" id="GO:0006364">
    <property type="term" value="P:rRNA processing"/>
    <property type="evidence" value="ECO:0007669"/>
    <property type="project" value="UniProtKB-KW"/>
</dbReference>
<evidence type="ECO:0000256" key="15">
    <source>
        <dbReference type="SAM" id="MobiDB-lite"/>
    </source>
</evidence>
<evidence type="ECO:0000313" key="19">
    <source>
        <dbReference type="EMBL" id="KIM66967.1"/>
    </source>
</evidence>
<dbReference type="CDD" id="cd17942">
    <property type="entry name" value="DEADc_DDX18"/>
    <property type="match status" value="1"/>
</dbReference>
<dbReference type="EC" id="3.6.4.13" evidence="14"/>
<comment type="domain">
    <text evidence="14">The Q motif is unique to and characteristic of the DEAD box family of RNA helicases and controls ATP binding and hydrolysis.</text>
</comment>
<feature type="domain" description="Helicase ATP-binding" evidence="16">
    <location>
        <begin position="48"/>
        <end position="224"/>
    </location>
</feature>
<sequence length="544" mass="60894">MPTEKSPSLQQENASCEPFSSLDLSEPTSRALETMGFKTMTPVQAKAIPPLLAGKDVLGAARTGSGKTLAFLIPAIELLHRMKFKPRNGTGIIIISPTRELALQIFGVAKELMVHHSQTFGIVMGGANRRAEAEKLDKGVNLLIATPGRLLDHLENTKGFVFRHLKALVIDEADRILEVGFEEEMKKIMDILPNEGRQSMLFSATQTTKVQDLARISLRPGPLSVDVDKEEATSTVSTLSQGYVVCPSDRRFLLLFTFLKKNLKKKVIVFFSSCNSVKYHGELLNYIDVPVLDLHGKQKQQKRTNTFFEFVNAESGILLCTNVAARGLDIPRVDWIIQYDPPDDPRDYIHRVGRTARAGKVGKSLLFLLESELGFLRYLKQAKVPLNEYTFPTDRIANVQSQLEKLLQKNYFLHQSARDGFRSYLQAYASYSLKKIFDINKLDLARVGKSFGFSVPPRVNLNIGGGKGSSGTKRKRSEVDGVEEEVWEEMPIGSGAESEEEMEVDNSARQGKERRIESLGKKIVDKERYRKVKELNKAKASGWS</sequence>
<evidence type="ECO:0000256" key="9">
    <source>
        <dbReference type="ARBA" id="ARBA00024310"/>
    </source>
</evidence>
<reference evidence="19 20" key="1">
    <citation type="submission" date="2014-04" db="EMBL/GenBank/DDBJ databases">
        <authorList>
            <consortium name="DOE Joint Genome Institute"/>
            <person name="Kuo A."/>
            <person name="Kohler A."/>
            <person name="Nagy L.G."/>
            <person name="Floudas D."/>
            <person name="Copeland A."/>
            <person name="Barry K.W."/>
            <person name="Cichocki N."/>
            <person name="Veneault-Fourrey C."/>
            <person name="LaButti K."/>
            <person name="Lindquist E.A."/>
            <person name="Lipzen A."/>
            <person name="Lundell T."/>
            <person name="Morin E."/>
            <person name="Murat C."/>
            <person name="Sun H."/>
            <person name="Tunlid A."/>
            <person name="Henrissat B."/>
            <person name="Grigoriev I.V."/>
            <person name="Hibbett D.S."/>
            <person name="Martin F."/>
            <person name="Nordberg H.P."/>
            <person name="Cantor M.N."/>
            <person name="Hua S.X."/>
        </authorList>
    </citation>
    <scope>NUCLEOTIDE SEQUENCE [LARGE SCALE GENOMIC DNA]</scope>
    <source>
        <strain evidence="19 20">Foug A</strain>
    </source>
</reference>
<evidence type="ECO:0000256" key="8">
    <source>
        <dbReference type="ARBA" id="ARBA00022884"/>
    </source>
</evidence>
<keyword evidence="5 13" id="KW-0378">Hydrolase</keyword>
<evidence type="ECO:0000259" key="16">
    <source>
        <dbReference type="PROSITE" id="PS51192"/>
    </source>
</evidence>
<comment type="subcellular location">
    <subcellularLocation>
        <location evidence="1">Nucleus</location>
        <location evidence="1">Nucleolus</location>
    </subcellularLocation>
</comment>
<dbReference type="Proteomes" id="UP000053989">
    <property type="component" value="Unassembled WGS sequence"/>
</dbReference>
<feature type="domain" description="DEAD-box RNA helicase Q" evidence="18">
    <location>
        <begin position="17"/>
        <end position="45"/>
    </location>
</feature>
<dbReference type="InterPro" id="IPR001650">
    <property type="entry name" value="Helicase_C-like"/>
</dbReference>
<dbReference type="FunFam" id="3.40.50.300:FF:000379">
    <property type="entry name" value="RNA helicase"/>
    <property type="match status" value="1"/>
</dbReference>
<dbReference type="InterPro" id="IPR014014">
    <property type="entry name" value="RNA_helicase_DEAD_Q_motif"/>
</dbReference>
<dbReference type="GO" id="GO:0003724">
    <property type="term" value="F:RNA helicase activity"/>
    <property type="evidence" value="ECO:0007669"/>
    <property type="project" value="UniProtKB-EC"/>
</dbReference>
<dbReference type="InterPro" id="IPR011545">
    <property type="entry name" value="DEAD/DEAH_box_helicase_dom"/>
</dbReference>
<name>A0A0C3APS3_9AGAM</name>
<evidence type="ECO:0000259" key="17">
    <source>
        <dbReference type="PROSITE" id="PS51194"/>
    </source>
</evidence>
<keyword evidence="8 14" id="KW-0694">RNA-binding</keyword>
<keyword evidence="7 13" id="KW-0067">ATP-binding</keyword>
<evidence type="ECO:0000256" key="10">
    <source>
        <dbReference type="ARBA" id="ARBA00024357"/>
    </source>
</evidence>
<comment type="catalytic activity">
    <reaction evidence="11 14">
        <text>ATP + H2O = ADP + phosphate + H(+)</text>
        <dbReference type="Rhea" id="RHEA:13065"/>
        <dbReference type="ChEBI" id="CHEBI:15377"/>
        <dbReference type="ChEBI" id="CHEBI:15378"/>
        <dbReference type="ChEBI" id="CHEBI:30616"/>
        <dbReference type="ChEBI" id="CHEBI:43474"/>
        <dbReference type="ChEBI" id="CHEBI:456216"/>
        <dbReference type="EC" id="3.6.4.13"/>
    </reaction>
</comment>
<evidence type="ECO:0000256" key="6">
    <source>
        <dbReference type="ARBA" id="ARBA00022806"/>
    </source>
</evidence>
<dbReference type="SMART" id="SM00490">
    <property type="entry name" value="HELICc"/>
    <property type="match status" value="1"/>
</dbReference>
<evidence type="ECO:0000256" key="5">
    <source>
        <dbReference type="ARBA" id="ARBA00022801"/>
    </source>
</evidence>
<evidence type="ECO:0000256" key="4">
    <source>
        <dbReference type="ARBA" id="ARBA00022741"/>
    </source>
</evidence>
<dbReference type="FunCoup" id="A0A0C3APS3">
    <property type="interactions" value="648"/>
</dbReference>
<comment type="function">
    <text evidence="14">RNA helicase.</text>
</comment>
<evidence type="ECO:0000256" key="2">
    <source>
        <dbReference type="ARBA" id="ARBA00022517"/>
    </source>
</evidence>
<dbReference type="Gene3D" id="3.40.50.300">
    <property type="entry name" value="P-loop containing nucleotide triphosphate hydrolases"/>
    <property type="match status" value="2"/>
</dbReference>
<dbReference type="CDD" id="cd18787">
    <property type="entry name" value="SF2_C_DEAD"/>
    <property type="match status" value="1"/>
</dbReference>
<dbReference type="Pfam" id="PF00270">
    <property type="entry name" value="DEAD"/>
    <property type="match status" value="1"/>
</dbReference>
<dbReference type="Pfam" id="PF13959">
    <property type="entry name" value="CTE_SPB4"/>
    <property type="match status" value="1"/>
</dbReference>
<evidence type="ECO:0000259" key="18">
    <source>
        <dbReference type="PROSITE" id="PS51195"/>
    </source>
</evidence>
<evidence type="ECO:0000256" key="7">
    <source>
        <dbReference type="ARBA" id="ARBA00022840"/>
    </source>
</evidence>
<organism evidence="19 20">
    <name type="scientific">Scleroderma citrinum Foug A</name>
    <dbReference type="NCBI Taxonomy" id="1036808"/>
    <lineage>
        <taxon>Eukaryota</taxon>
        <taxon>Fungi</taxon>
        <taxon>Dikarya</taxon>
        <taxon>Basidiomycota</taxon>
        <taxon>Agaricomycotina</taxon>
        <taxon>Agaricomycetes</taxon>
        <taxon>Agaricomycetidae</taxon>
        <taxon>Boletales</taxon>
        <taxon>Sclerodermatineae</taxon>
        <taxon>Sclerodermataceae</taxon>
        <taxon>Scleroderma</taxon>
    </lineage>
</organism>
<dbReference type="GO" id="GO:0003723">
    <property type="term" value="F:RNA binding"/>
    <property type="evidence" value="ECO:0007669"/>
    <property type="project" value="UniProtKB-UniRule"/>
</dbReference>
<accession>A0A0C3APS3</accession>
<dbReference type="SMART" id="SM01178">
    <property type="entry name" value="DUF4217"/>
    <property type="match status" value="1"/>
</dbReference>
<dbReference type="PANTHER" id="PTHR24031">
    <property type="entry name" value="RNA HELICASE"/>
    <property type="match status" value="1"/>
</dbReference>
<dbReference type="InterPro" id="IPR025313">
    <property type="entry name" value="SPB4-like_CTE"/>
</dbReference>
<keyword evidence="6 13" id="KW-0347">Helicase</keyword>
<evidence type="ECO:0000313" key="20">
    <source>
        <dbReference type="Proteomes" id="UP000053989"/>
    </source>
</evidence>
<keyword evidence="4 13" id="KW-0547">Nucleotide-binding</keyword>
<dbReference type="SMART" id="SM00487">
    <property type="entry name" value="DEXDc"/>
    <property type="match status" value="1"/>
</dbReference>